<evidence type="ECO:0000313" key="2">
    <source>
        <dbReference type="Proteomes" id="UP001223420"/>
    </source>
</evidence>
<reference evidence="1" key="1">
    <citation type="submission" date="2023-07" db="EMBL/GenBank/DDBJ databases">
        <title>Genomic Encyclopedia of Type Strains, Phase IV (KMG-IV): sequencing the most valuable type-strain genomes for metagenomic binning, comparative biology and taxonomic classification.</title>
        <authorList>
            <person name="Goeker M."/>
        </authorList>
    </citation>
    <scope>NUCLEOTIDE SEQUENCE</scope>
    <source>
        <strain evidence="1">DSM 19569</strain>
    </source>
</reference>
<comment type="caution">
    <text evidence="1">The sequence shown here is derived from an EMBL/GenBank/DDBJ whole genome shotgun (WGS) entry which is preliminary data.</text>
</comment>
<gene>
    <name evidence="1" type="ORF">QO001_004293</name>
</gene>
<dbReference type="RefSeq" id="WP_230367118.1">
    <property type="nucleotide sequence ID" value="NZ_JAJALK010000009.1"/>
</dbReference>
<dbReference type="Proteomes" id="UP001223420">
    <property type="component" value="Unassembled WGS sequence"/>
</dbReference>
<protein>
    <submittedName>
        <fullName evidence="1">Uncharacterized protein</fullName>
    </submittedName>
</protein>
<dbReference type="EMBL" id="JAUSWL010000008">
    <property type="protein sequence ID" value="MDQ0545350.1"/>
    <property type="molecule type" value="Genomic_DNA"/>
</dbReference>
<organism evidence="1 2">
    <name type="scientific">Methylobacterium brachiatum</name>
    <dbReference type="NCBI Taxonomy" id="269660"/>
    <lineage>
        <taxon>Bacteria</taxon>
        <taxon>Pseudomonadati</taxon>
        <taxon>Pseudomonadota</taxon>
        <taxon>Alphaproteobacteria</taxon>
        <taxon>Hyphomicrobiales</taxon>
        <taxon>Methylobacteriaceae</taxon>
        <taxon>Methylobacterium</taxon>
    </lineage>
</organism>
<accession>A0AAJ1WY04</accession>
<proteinExistence type="predicted"/>
<sequence length="54" mass="5807">MSNRLILRRAVLVLGLMGILLALADVVARRELTRAADISFARGGSIAQTAEARE</sequence>
<dbReference type="AlphaFoldDB" id="A0AAJ1WY04"/>
<evidence type="ECO:0000313" key="1">
    <source>
        <dbReference type="EMBL" id="MDQ0545350.1"/>
    </source>
</evidence>
<name>A0AAJ1WY04_9HYPH</name>